<feature type="compositionally biased region" description="Basic and acidic residues" evidence="1">
    <location>
        <begin position="409"/>
        <end position="418"/>
    </location>
</feature>
<keyword evidence="3" id="KW-1185">Reference proteome</keyword>
<dbReference type="Proteomes" id="UP001447188">
    <property type="component" value="Unassembled WGS sequence"/>
</dbReference>
<sequence>MVNKVASSIVSSCIRHMSTKSDTAIAYEFFLETEFARFKLWNHGFDGPWDNTLGTVSSQLDEVLTYSIYLQESTISILSTVVSCLLMREFEHVGNEETRAGMQSTLDDAIAIYPHIDNACWDTDSEETPESAIEQLRDIIDSLFQLASPLNDQRKKLGNAIDHLTLFYKQWIVKRFPNVREHLVLRCAKGSKDFHEHVRSLSEKKETPPKASILRFSNPTAPFESETNTPTMIASPHDASHSSMGPPAPSYLALMDGSVISGILISRDQAQIARLPSHPTAENGFLCPICSEPQSLRSRRVLSSKWSEHVFSDIKPYMCTQEVCKDGEVSFGSREDWIDHLNSHDVCGLGLVECPFCSIELESKVKDSYHKHVGYHFEEIRLLSLPLHFRRGSGGNGGAWDSSDDDEPEPHTSARDLRFYYRRGNPP</sequence>
<organism evidence="2 3">
    <name type="scientific">Discina gigas</name>
    <dbReference type="NCBI Taxonomy" id="1032678"/>
    <lineage>
        <taxon>Eukaryota</taxon>
        <taxon>Fungi</taxon>
        <taxon>Dikarya</taxon>
        <taxon>Ascomycota</taxon>
        <taxon>Pezizomycotina</taxon>
        <taxon>Pezizomycetes</taxon>
        <taxon>Pezizales</taxon>
        <taxon>Discinaceae</taxon>
        <taxon>Discina</taxon>
    </lineage>
</organism>
<feature type="compositionally biased region" description="Polar residues" evidence="1">
    <location>
        <begin position="215"/>
        <end position="227"/>
    </location>
</feature>
<evidence type="ECO:0000313" key="2">
    <source>
        <dbReference type="EMBL" id="KAL0634096.1"/>
    </source>
</evidence>
<name>A0ABR3GE25_9PEZI</name>
<proteinExistence type="predicted"/>
<comment type="caution">
    <text evidence="2">The sequence shown here is derived from an EMBL/GenBank/DDBJ whole genome shotgun (WGS) entry which is preliminary data.</text>
</comment>
<protein>
    <recommendedName>
        <fullName evidence="4">C2H2-type domain-containing protein</fullName>
    </recommendedName>
</protein>
<reference evidence="2 3" key="1">
    <citation type="submission" date="2024-02" db="EMBL/GenBank/DDBJ databases">
        <title>Discinaceae phylogenomics.</title>
        <authorList>
            <person name="Dirks A.C."/>
            <person name="James T.Y."/>
        </authorList>
    </citation>
    <scope>NUCLEOTIDE SEQUENCE [LARGE SCALE GENOMIC DNA]</scope>
    <source>
        <strain evidence="2 3">ACD0624</strain>
    </source>
</reference>
<feature type="region of interest" description="Disordered" evidence="1">
    <location>
        <begin position="396"/>
        <end position="418"/>
    </location>
</feature>
<feature type="region of interest" description="Disordered" evidence="1">
    <location>
        <begin position="199"/>
        <end position="227"/>
    </location>
</feature>
<dbReference type="EMBL" id="JBBBZM010000104">
    <property type="protein sequence ID" value="KAL0634096.1"/>
    <property type="molecule type" value="Genomic_DNA"/>
</dbReference>
<gene>
    <name evidence="2" type="ORF">Q9L58_006975</name>
</gene>
<feature type="compositionally biased region" description="Basic and acidic residues" evidence="1">
    <location>
        <begin position="199"/>
        <end position="208"/>
    </location>
</feature>
<accession>A0ABR3GE25</accession>
<dbReference type="PANTHER" id="PTHR35391:SF5">
    <property type="entry name" value="DUF6590 DOMAIN-CONTAINING PROTEIN"/>
    <property type="match status" value="1"/>
</dbReference>
<evidence type="ECO:0008006" key="4">
    <source>
        <dbReference type="Google" id="ProtNLM"/>
    </source>
</evidence>
<evidence type="ECO:0000313" key="3">
    <source>
        <dbReference type="Proteomes" id="UP001447188"/>
    </source>
</evidence>
<evidence type="ECO:0000256" key="1">
    <source>
        <dbReference type="SAM" id="MobiDB-lite"/>
    </source>
</evidence>
<dbReference type="PANTHER" id="PTHR35391">
    <property type="entry name" value="C2H2-TYPE DOMAIN-CONTAINING PROTEIN-RELATED"/>
    <property type="match status" value="1"/>
</dbReference>